<evidence type="ECO:0000313" key="4">
    <source>
        <dbReference type="Proteomes" id="UP001162480"/>
    </source>
</evidence>
<dbReference type="PANTHER" id="PTHR15032:SF4">
    <property type="entry name" value="N-ACYL-PHOSPHATIDYLETHANOLAMINE-HYDROLYZING PHOSPHOLIPASE D"/>
    <property type="match status" value="1"/>
</dbReference>
<name>A0AA36C0I4_OCTVU</name>
<dbReference type="InterPro" id="IPR036866">
    <property type="entry name" value="RibonucZ/Hydroxyglut_hydro"/>
</dbReference>
<dbReference type="GO" id="GO:0005737">
    <property type="term" value="C:cytoplasm"/>
    <property type="evidence" value="ECO:0007669"/>
    <property type="project" value="TreeGrafter"/>
</dbReference>
<keyword evidence="4" id="KW-1185">Reference proteome</keyword>
<reference evidence="3" key="1">
    <citation type="submission" date="2023-08" db="EMBL/GenBank/DDBJ databases">
        <authorList>
            <person name="Alioto T."/>
            <person name="Alioto T."/>
            <person name="Gomez Garrido J."/>
        </authorList>
    </citation>
    <scope>NUCLEOTIDE SEQUENCE</scope>
</reference>
<protein>
    <recommendedName>
        <fullName evidence="2">Metallo-beta-lactamase domain-containing protein</fullName>
    </recommendedName>
</protein>
<keyword evidence="1" id="KW-0732">Signal</keyword>
<accession>A0AA36C0I4</accession>
<dbReference type="PANTHER" id="PTHR15032">
    <property type="entry name" value="N-ACYL-PHOSPHATIDYLETHANOLAMINE-HYDROLYZING PHOSPHOLIPASE D"/>
    <property type="match status" value="1"/>
</dbReference>
<sequence>MAILRFTYSPLLSILFIFKSKLLPVANCLAFEDDGDTMATSSADKLFKPVYKNGVYDNPFPTWRNISFWNAIKWLVTTKDNSNVPSKAVLDRTLPVITPDLQELADPPKEGIRYMWLGHATTLVQLDGVTILTDPVFSERCSFVQFAGPKRFRPLPLSISDLPRVDVVLISHNHYDHLDYDTVVALREKFGAKLTWFVPAGNGRWMRETGCCKNVKELSWWESSEVPDHPEVRIVCTPCQHWSRRGVNDTNKALWSSWSVLGPTQNYFFTGDTGYCAAFKQIGAEYGPFSLAAIPIGSFEPRWMMRPQHVDPAEAVLIHQDIRSKQSFGIHWGTFKLASEFYLAPKEKLKSELESKKFHVSDSTYQNISGETVCEVAEFALLCLLAQLYPHTHQIFDVPLVHM</sequence>
<dbReference type="GO" id="GO:0070291">
    <property type="term" value="P:N-acylethanolamine metabolic process"/>
    <property type="evidence" value="ECO:0007669"/>
    <property type="project" value="TreeGrafter"/>
</dbReference>
<feature type="chain" id="PRO_5041208664" description="Metallo-beta-lactamase domain-containing protein" evidence="1">
    <location>
        <begin position="31"/>
        <end position="403"/>
    </location>
</feature>
<evidence type="ECO:0000256" key="1">
    <source>
        <dbReference type="SAM" id="SignalP"/>
    </source>
</evidence>
<evidence type="ECO:0000313" key="3">
    <source>
        <dbReference type="EMBL" id="CAI9743339.1"/>
    </source>
</evidence>
<dbReference type="InterPro" id="IPR001279">
    <property type="entry name" value="Metallo-B-lactamas"/>
</dbReference>
<dbReference type="Proteomes" id="UP001162480">
    <property type="component" value="Chromosome 29"/>
</dbReference>
<dbReference type="SUPFAM" id="SSF56281">
    <property type="entry name" value="Metallo-hydrolase/oxidoreductase"/>
    <property type="match status" value="1"/>
</dbReference>
<feature type="domain" description="Metallo-beta-lactamase" evidence="2">
    <location>
        <begin position="130"/>
        <end position="332"/>
    </location>
</feature>
<organism evidence="3 4">
    <name type="scientific">Octopus vulgaris</name>
    <name type="common">Common octopus</name>
    <dbReference type="NCBI Taxonomy" id="6645"/>
    <lineage>
        <taxon>Eukaryota</taxon>
        <taxon>Metazoa</taxon>
        <taxon>Spiralia</taxon>
        <taxon>Lophotrochozoa</taxon>
        <taxon>Mollusca</taxon>
        <taxon>Cephalopoda</taxon>
        <taxon>Coleoidea</taxon>
        <taxon>Octopodiformes</taxon>
        <taxon>Octopoda</taxon>
        <taxon>Incirrata</taxon>
        <taxon>Octopodidae</taxon>
        <taxon>Octopus</taxon>
    </lineage>
</organism>
<dbReference type="Pfam" id="PF12706">
    <property type="entry name" value="Lactamase_B_2"/>
    <property type="match status" value="1"/>
</dbReference>
<proteinExistence type="predicted"/>
<feature type="signal peptide" evidence="1">
    <location>
        <begin position="1"/>
        <end position="30"/>
    </location>
</feature>
<dbReference type="GO" id="GO:0070292">
    <property type="term" value="P:N-acylphosphatidylethanolamine metabolic process"/>
    <property type="evidence" value="ECO:0007669"/>
    <property type="project" value="TreeGrafter"/>
</dbReference>
<dbReference type="GO" id="GO:0070290">
    <property type="term" value="F:N-acylphosphatidylethanolamine-specific phospholipase D activity"/>
    <property type="evidence" value="ECO:0007669"/>
    <property type="project" value="TreeGrafter"/>
</dbReference>
<gene>
    <name evidence="3" type="ORF">OCTVUL_1B021418</name>
</gene>
<dbReference type="AlphaFoldDB" id="A0AA36C0I4"/>
<evidence type="ECO:0000259" key="2">
    <source>
        <dbReference type="Pfam" id="PF12706"/>
    </source>
</evidence>
<dbReference type="Gene3D" id="3.60.15.10">
    <property type="entry name" value="Ribonuclease Z/Hydroxyacylglutathione hydrolase-like"/>
    <property type="match status" value="1"/>
</dbReference>
<dbReference type="EMBL" id="OX597842">
    <property type="protein sequence ID" value="CAI9743339.1"/>
    <property type="molecule type" value="Genomic_DNA"/>
</dbReference>